<dbReference type="Pfam" id="PF02221">
    <property type="entry name" value="E1_DerP2_DerF2"/>
    <property type="match status" value="1"/>
</dbReference>
<feature type="transmembrane region" description="Helical" evidence="1">
    <location>
        <begin position="12"/>
        <end position="32"/>
    </location>
</feature>
<accession>A0ABP0GVX3</accession>
<reference evidence="3 4" key="1">
    <citation type="submission" date="2024-02" db="EMBL/GenBank/DDBJ databases">
        <authorList>
            <person name="Daric V."/>
            <person name="Darras S."/>
        </authorList>
    </citation>
    <scope>NUCLEOTIDE SEQUENCE [LARGE SCALE GENOMIC DNA]</scope>
</reference>
<dbReference type="Proteomes" id="UP001642483">
    <property type="component" value="Unassembled WGS sequence"/>
</dbReference>
<organism evidence="3 4">
    <name type="scientific">Clavelina lepadiformis</name>
    <name type="common">Light-bulb sea squirt</name>
    <name type="synonym">Ascidia lepadiformis</name>
    <dbReference type="NCBI Taxonomy" id="159417"/>
    <lineage>
        <taxon>Eukaryota</taxon>
        <taxon>Metazoa</taxon>
        <taxon>Chordata</taxon>
        <taxon>Tunicata</taxon>
        <taxon>Ascidiacea</taxon>
        <taxon>Aplousobranchia</taxon>
        <taxon>Clavelinidae</taxon>
        <taxon>Clavelina</taxon>
    </lineage>
</organism>
<dbReference type="InterPro" id="IPR003172">
    <property type="entry name" value="ML_dom"/>
</dbReference>
<evidence type="ECO:0000313" key="3">
    <source>
        <dbReference type="EMBL" id="CAK8695742.1"/>
    </source>
</evidence>
<dbReference type="EMBL" id="CAWYQH010000152">
    <property type="protein sequence ID" value="CAK8695743.1"/>
    <property type="molecule type" value="Genomic_DNA"/>
</dbReference>
<keyword evidence="4" id="KW-1185">Reference proteome</keyword>
<protein>
    <recommendedName>
        <fullName evidence="2">MD-2-related lipid-recognition domain-containing protein</fullName>
    </recommendedName>
</protein>
<keyword evidence="1" id="KW-0812">Transmembrane</keyword>
<feature type="domain" description="MD-2-related lipid-recognition" evidence="2">
    <location>
        <begin position="126"/>
        <end position="210"/>
    </location>
</feature>
<evidence type="ECO:0000256" key="1">
    <source>
        <dbReference type="SAM" id="Phobius"/>
    </source>
</evidence>
<evidence type="ECO:0000259" key="2">
    <source>
        <dbReference type="Pfam" id="PF02221"/>
    </source>
</evidence>
<dbReference type="EMBL" id="CAWYQH010000152">
    <property type="protein sequence ID" value="CAK8695742.1"/>
    <property type="molecule type" value="Genomic_DNA"/>
</dbReference>
<keyword evidence="1" id="KW-1133">Transmembrane helix</keyword>
<proteinExistence type="predicted"/>
<comment type="caution">
    <text evidence="3">The sequence shown here is derived from an EMBL/GenBank/DDBJ whole genome shotgun (WGS) entry which is preliminary data.</text>
</comment>
<evidence type="ECO:0000313" key="4">
    <source>
        <dbReference type="Proteomes" id="UP001642483"/>
    </source>
</evidence>
<name>A0ABP0GVX3_CLALP</name>
<gene>
    <name evidence="3" type="ORF">CVLEPA_LOCUS28969</name>
</gene>
<keyword evidence="1" id="KW-0472">Membrane</keyword>
<sequence length="215" mass="24078">MSLGKFNLKCKGLPTCLLTTAFLFCFGLLALYKYTLIDPDAVLLQVDQYDYDDYGIDVSALRTSTSSEGDEMTSQVEKWDEKVREDGGLRISYITDHCDEPTNVYGVAYLSKSELGGLKVVVLVNYTAETQIDKGTAEAVIHAMFGKALVLNQTLELCSVDEEMLSCPVEKGFRSFRREVTLPRFAPKGRYHGIVHLRYTSSKEEKLCGKGRMIL</sequence>